<proteinExistence type="predicted"/>
<reference evidence="1 2" key="1">
    <citation type="submission" date="2017-06" db="EMBL/GenBank/DDBJ databases">
        <authorList>
            <person name="Kim H.J."/>
            <person name="Triplett B.A."/>
        </authorList>
    </citation>
    <scope>NUCLEOTIDE SEQUENCE [LARGE SCALE GENOMIC DNA]</scope>
    <source>
        <strain evidence="1 2">DSM 19316</strain>
    </source>
</reference>
<protein>
    <submittedName>
        <fullName evidence="1">Uncharacterized protein</fullName>
    </submittedName>
</protein>
<sequence length="168" mass="19079">MDSEIEIISDHNNKGMYVKKYAMFTEKPGKSTWIFENRAAAAKVINMLSETSIKGYLENRNPPCNIDNTPLRNIENYAIDTLNKYLKQSRESPKLACPGMDYVQTITGIYESKNSNLIRRPVTVWNTNTDEIELLAPMDRKCSITLEELNAGAELRMGKSSPFKIPPN</sequence>
<name>A0A238Y570_HALEZ</name>
<evidence type="ECO:0000313" key="1">
    <source>
        <dbReference type="EMBL" id="SNR66426.1"/>
    </source>
</evidence>
<accession>A0A238Y570</accession>
<dbReference type="EMBL" id="FZNK01000009">
    <property type="protein sequence ID" value="SNR66426.1"/>
    <property type="molecule type" value="Genomic_DNA"/>
</dbReference>
<dbReference type="Proteomes" id="UP000198297">
    <property type="component" value="Unassembled WGS sequence"/>
</dbReference>
<evidence type="ECO:0000313" key="2">
    <source>
        <dbReference type="Proteomes" id="UP000198297"/>
    </source>
</evidence>
<gene>
    <name evidence="1" type="ORF">SAMN06266787_1096</name>
</gene>
<dbReference type="AlphaFoldDB" id="A0A238Y570"/>
<organism evidence="1 2">
    <name type="scientific">Halorubrum ezzemoulense</name>
    <name type="common">Halorubrum chaoviator</name>
    <dbReference type="NCBI Taxonomy" id="337243"/>
    <lineage>
        <taxon>Archaea</taxon>
        <taxon>Methanobacteriati</taxon>
        <taxon>Methanobacteriota</taxon>
        <taxon>Stenosarchaea group</taxon>
        <taxon>Halobacteria</taxon>
        <taxon>Halobacteriales</taxon>
        <taxon>Haloferacaceae</taxon>
        <taxon>Halorubrum</taxon>
    </lineage>
</organism>